<evidence type="ECO:0000313" key="1">
    <source>
        <dbReference type="EMBL" id="GAG02105.1"/>
    </source>
</evidence>
<reference evidence="1" key="1">
    <citation type="journal article" date="2014" name="Front. Microbiol.">
        <title>High frequency of phylogenetically diverse reductive dehalogenase-homologous genes in deep subseafloor sedimentary metagenomes.</title>
        <authorList>
            <person name="Kawai M."/>
            <person name="Futagami T."/>
            <person name="Toyoda A."/>
            <person name="Takaki Y."/>
            <person name="Nishi S."/>
            <person name="Hori S."/>
            <person name="Arai W."/>
            <person name="Tsubouchi T."/>
            <person name="Morono Y."/>
            <person name="Uchiyama I."/>
            <person name="Ito T."/>
            <person name="Fujiyama A."/>
            <person name="Inagaki F."/>
            <person name="Takami H."/>
        </authorList>
    </citation>
    <scope>NUCLEOTIDE SEQUENCE</scope>
    <source>
        <strain evidence="1">Expedition CK06-06</strain>
    </source>
</reference>
<organism evidence="1">
    <name type="scientific">marine sediment metagenome</name>
    <dbReference type="NCBI Taxonomy" id="412755"/>
    <lineage>
        <taxon>unclassified sequences</taxon>
        <taxon>metagenomes</taxon>
        <taxon>ecological metagenomes</taxon>
    </lineage>
</organism>
<dbReference type="AlphaFoldDB" id="X0U988"/>
<accession>X0U988</accession>
<protein>
    <submittedName>
        <fullName evidence="1">Uncharacterized protein</fullName>
    </submittedName>
</protein>
<proteinExistence type="predicted"/>
<gene>
    <name evidence="1" type="ORF">S01H1_39944</name>
</gene>
<dbReference type="EMBL" id="BARS01025258">
    <property type="protein sequence ID" value="GAG02105.1"/>
    <property type="molecule type" value="Genomic_DNA"/>
</dbReference>
<name>X0U988_9ZZZZ</name>
<sequence>MLPDKKLYKLIQLIEYDINTIQSSKIKQAYINLSQALKTALNKFNNDIKY</sequence>
<comment type="caution">
    <text evidence="1">The sequence shown here is derived from an EMBL/GenBank/DDBJ whole genome shotgun (WGS) entry which is preliminary data.</text>
</comment>